<evidence type="ECO:0000256" key="1">
    <source>
        <dbReference type="SAM" id="Phobius"/>
    </source>
</evidence>
<sequence length="114" mass="12681">MQISNCSNQSILPKRSAPPFFTILKLLSCVLVCLQHAIAKVNNLSLQLLCLLYGISPDFVPCLPCWLPESLLCDGYFLLLHLPARDSRISIYSITRVFGAVMATLSFSFIEDSD</sequence>
<keyword evidence="1" id="KW-0812">Transmembrane</keyword>
<keyword evidence="3" id="KW-1185">Reference proteome</keyword>
<reference evidence="2 3" key="1">
    <citation type="submission" date="2015-01" db="EMBL/GenBank/DDBJ databases">
        <title>Evolution of Trichinella species and genotypes.</title>
        <authorList>
            <person name="Korhonen P.K."/>
            <person name="Edoardo P."/>
            <person name="Giuseppe L.R."/>
            <person name="Gasser R.B."/>
        </authorList>
    </citation>
    <scope>NUCLEOTIDE SEQUENCE [LARGE SCALE GENOMIC DNA]</scope>
    <source>
        <strain evidence="2">ISS1029</strain>
    </source>
</reference>
<dbReference type="AlphaFoldDB" id="A0A0V1HGH9"/>
<keyword evidence="1" id="KW-0472">Membrane</keyword>
<protein>
    <submittedName>
        <fullName evidence="2">Uncharacterized protein</fullName>
    </submittedName>
</protein>
<proteinExistence type="predicted"/>
<evidence type="ECO:0000313" key="2">
    <source>
        <dbReference type="EMBL" id="KRZ09864.1"/>
    </source>
</evidence>
<dbReference type="Proteomes" id="UP000055024">
    <property type="component" value="Unassembled WGS sequence"/>
</dbReference>
<organism evidence="2 3">
    <name type="scientific">Trichinella zimbabwensis</name>
    <dbReference type="NCBI Taxonomy" id="268475"/>
    <lineage>
        <taxon>Eukaryota</taxon>
        <taxon>Metazoa</taxon>
        <taxon>Ecdysozoa</taxon>
        <taxon>Nematoda</taxon>
        <taxon>Enoplea</taxon>
        <taxon>Dorylaimia</taxon>
        <taxon>Trichinellida</taxon>
        <taxon>Trichinellidae</taxon>
        <taxon>Trichinella</taxon>
    </lineage>
</organism>
<dbReference type="EMBL" id="JYDP01000067">
    <property type="protein sequence ID" value="KRZ09864.1"/>
    <property type="molecule type" value="Genomic_DNA"/>
</dbReference>
<gene>
    <name evidence="2" type="ORF">T11_7216</name>
</gene>
<feature type="transmembrane region" description="Helical" evidence="1">
    <location>
        <begin position="89"/>
        <end position="110"/>
    </location>
</feature>
<comment type="caution">
    <text evidence="2">The sequence shown here is derived from an EMBL/GenBank/DDBJ whole genome shotgun (WGS) entry which is preliminary data.</text>
</comment>
<keyword evidence="1" id="KW-1133">Transmembrane helix</keyword>
<evidence type="ECO:0000313" key="3">
    <source>
        <dbReference type="Proteomes" id="UP000055024"/>
    </source>
</evidence>
<feature type="transmembrane region" description="Helical" evidence="1">
    <location>
        <begin position="20"/>
        <end position="38"/>
    </location>
</feature>
<name>A0A0V1HGH9_9BILA</name>
<accession>A0A0V1HGH9</accession>